<organism evidence="14 15">
    <name type="scientific">Pararoseomonas baculiformis</name>
    <dbReference type="NCBI Taxonomy" id="2820812"/>
    <lineage>
        <taxon>Bacteria</taxon>
        <taxon>Pseudomonadati</taxon>
        <taxon>Pseudomonadota</taxon>
        <taxon>Alphaproteobacteria</taxon>
        <taxon>Acetobacterales</taxon>
        <taxon>Acetobacteraceae</taxon>
        <taxon>Pararoseomonas</taxon>
    </lineage>
</organism>
<comment type="caution">
    <text evidence="14">The sequence shown here is derived from an EMBL/GenBank/DDBJ whole genome shotgun (WGS) entry which is preliminary data.</text>
</comment>
<evidence type="ECO:0000256" key="6">
    <source>
        <dbReference type="ARBA" id="ARBA00022795"/>
    </source>
</evidence>
<protein>
    <recommendedName>
        <fullName evidence="2 12">Flagellar biosynthetic protein FliP</fullName>
    </recommendedName>
</protein>
<dbReference type="NCBIfam" id="NF009438">
    <property type="entry name" value="PRK12797.1"/>
    <property type="match status" value="1"/>
</dbReference>
<evidence type="ECO:0000256" key="7">
    <source>
        <dbReference type="ARBA" id="ARBA00022927"/>
    </source>
</evidence>
<evidence type="ECO:0000256" key="10">
    <source>
        <dbReference type="ARBA" id="ARBA00023143"/>
    </source>
</evidence>
<evidence type="ECO:0000256" key="12">
    <source>
        <dbReference type="RuleBase" id="RU362069"/>
    </source>
</evidence>
<evidence type="ECO:0000256" key="1">
    <source>
        <dbReference type="ARBA" id="ARBA00006257"/>
    </source>
</evidence>
<name>A0ABS4AGV0_9PROT</name>
<keyword evidence="6 12" id="KW-1005">Bacterial flagellum biogenesis</keyword>
<sequence>MRDAEDGRRVGPVGHGGRGAGGGAGVALGCRAAGAAERVGRAGRAAHPPGGDDADRFAATRGDPARGWAGGPDRDGRAAGQLHRLALTAALLLLLLLPLLPWGAAHGQSVSLDLGGSGAGSTARLVQLTALIGLLSLAPSLLVMATAFARIVIVLSLLRSAIGAQGIPPNPVVIGLALFLTFFVMQPVMEASWAQGMQPMLAGQMGELDGLAAAAEPFRRFMAANARDSDLALFVELARLPAPESADQTPWRALVPAFMVSELKRAFEIGFLMFLPFLVIDLVAASLLMSLGMMMLPPSVVALPFKIIFFVMVDGWRLVSGSLVQGFAGS</sequence>
<dbReference type="NCBIfam" id="TIGR01103">
    <property type="entry name" value="fliP"/>
    <property type="match status" value="1"/>
</dbReference>
<dbReference type="EMBL" id="JAGIZB010000015">
    <property type="protein sequence ID" value="MBP0446238.1"/>
    <property type="molecule type" value="Genomic_DNA"/>
</dbReference>
<dbReference type="PROSITE" id="PS01061">
    <property type="entry name" value="FLIP_2"/>
    <property type="match status" value="1"/>
</dbReference>
<comment type="similarity">
    <text evidence="1 12">Belongs to the FliP/MopC/SpaP family.</text>
</comment>
<keyword evidence="15" id="KW-1185">Reference proteome</keyword>
<evidence type="ECO:0000256" key="8">
    <source>
        <dbReference type="ARBA" id="ARBA00022989"/>
    </source>
</evidence>
<evidence type="ECO:0000256" key="13">
    <source>
        <dbReference type="SAM" id="MobiDB-lite"/>
    </source>
</evidence>
<feature type="transmembrane region" description="Helical" evidence="12">
    <location>
        <begin position="125"/>
        <end position="158"/>
    </location>
</feature>
<feature type="transmembrane region" description="Helical" evidence="12">
    <location>
        <begin position="269"/>
        <end position="288"/>
    </location>
</feature>
<gene>
    <name evidence="12 14" type="primary">fliP</name>
    <name evidence="14" type="ORF">J8J14_15805</name>
</gene>
<dbReference type="Proteomes" id="UP000681594">
    <property type="component" value="Unassembled WGS sequence"/>
</dbReference>
<evidence type="ECO:0000256" key="2">
    <source>
        <dbReference type="ARBA" id="ARBA00021714"/>
    </source>
</evidence>
<evidence type="ECO:0000313" key="14">
    <source>
        <dbReference type="EMBL" id="MBP0446238.1"/>
    </source>
</evidence>
<dbReference type="PROSITE" id="PS01060">
    <property type="entry name" value="FLIP_1"/>
    <property type="match status" value="1"/>
</dbReference>
<dbReference type="InterPro" id="IPR005838">
    <property type="entry name" value="T3SS_IM_P"/>
</dbReference>
<evidence type="ECO:0000256" key="4">
    <source>
        <dbReference type="ARBA" id="ARBA00022475"/>
    </source>
</evidence>
<keyword evidence="4 12" id="KW-1003">Cell membrane</keyword>
<keyword evidence="14" id="KW-0966">Cell projection</keyword>
<keyword evidence="9 12" id="KW-0472">Membrane</keyword>
<feature type="region of interest" description="Disordered" evidence="13">
    <location>
        <begin position="41"/>
        <end position="74"/>
    </location>
</feature>
<feature type="transmembrane region" description="Helical" evidence="12">
    <location>
        <begin position="170"/>
        <end position="189"/>
    </location>
</feature>
<keyword evidence="14" id="KW-0969">Cilium</keyword>
<evidence type="ECO:0000256" key="5">
    <source>
        <dbReference type="ARBA" id="ARBA00022692"/>
    </source>
</evidence>
<evidence type="ECO:0000256" key="11">
    <source>
        <dbReference type="ARBA" id="ARBA00023225"/>
    </source>
</evidence>
<feature type="transmembrane region" description="Helical" evidence="12">
    <location>
        <begin position="85"/>
        <end position="105"/>
    </location>
</feature>
<feature type="compositionally biased region" description="Low complexity" evidence="13">
    <location>
        <begin position="41"/>
        <end position="51"/>
    </location>
</feature>
<proteinExistence type="inferred from homology"/>
<keyword evidence="7 12" id="KW-0653">Protein transport</keyword>
<keyword evidence="5 12" id="KW-0812">Transmembrane</keyword>
<dbReference type="PANTHER" id="PTHR30587:SF0">
    <property type="entry name" value="FLAGELLAR BIOSYNTHETIC PROTEIN FLIP"/>
    <property type="match status" value="1"/>
</dbReference>
<dbReference type="PROSITE" id="PS51257">
    <property type="entry name" value="PROKAR_LIPOPROTEIN"/>
    <property type="match status" value="1"/>
</dbReference>
<dbReference type="Pfam" id="PF00813">
    <property type="entry name" value="FliP"/>
    <property type="match status" value="1"/>
</dbReference>
<keyword evidence="10" id="KW-0975">Bacterial flagellum</keyword>
<dbReference type="PRINTS" id="PR01302">
    <property type="entry name" value="TYPE3IMPPROT"/>
</dbReference>
<dbReference type="PRINTS" id="PR00951">
    <property type="entry name" value="FLGBIOSNFLIP"/>
</dbReference>
<reference evidence="14 15" key="1">
    <citation type="submission" date="2021-03" db="EMBL/GenBank/DDBJ databases">
        <authorList>
            <person name="So Y."/>
        </authorList>
    </citation>
    <scope>NUCLEOTIDE SEQUENCE [LARGE SCALE GENOMIC DNA]</scope>
    <source>
        <strain evidence="14 15">SSH11</strain>
    </source>
</reference>
<keyword evidence="8 12" id="KW-1133">Transmembrane helix</keyword>
<evidence type="ECO:0000256" key="9">
    <source>
        <dbReference type="ARBA" id="ARBA00023136"/>
    </source>
</evidence>
<keyword evidence="3 12" id="KW-0813">Transport</keyword>
<comment type="subcellular location">
    <subcellularLocation>
        <location evidence="12">Cell membrane</location>
        <topology evidence="12">Multi-pass membrane protein</topology>
    </subcellularLocation>
    <subcellularLocation>
        <location evidence="12">Bacterial flagellum basal body</location>
    </subcellularLocation>
</comment>
<keyword evidence="11 12" id="KW-1006">Bacterial flagellum protein export</keyword>
<evidence type="ECO:0000313" key="15">
    <source>
        <dbReference type="Proteomes" id="UP000681594"/>
    </source>
</evidence>
<comment type="function">
    <text evidence="12">Plays a role in the flagellum-specific transport system.</text>
</comment>
<dbReference type="PANTHER" id="PTHR30587">
    <property type="entry name" value="FLAGELLAR BIOSYNTHETIC PROTEIN FLIP"/>
    <property type="match status" value="1"/>
</dbReference>
<feature type="transmembrane region" description="Helical" evidence="12">
    <location>
        <begin position="300"/>
        <end position="319"/>
    </location>
</feature>
<accession>A0ABS4AGV0</accession>
<evidence type="ECO:0000256" key="3">
    <source>
        <dbReference type="ARBA" id="ARBA00022448"/>
    </source>
</evidence>
<keyword evidence="14" id="KW-0282">Flagellum</keyword>
<dbReference type="InterPro" id="IPR005837">
    <property type="entry name" value="FliP"/>
</dbReference>